<name>A0ABT1EC31_9FIRM</name>
<feature type="domain" description="N-acetyltransferase" evidence="1">
    <location>
        <begin position="1"/>
        <end position="73"/>
    </location>
</feature>
<comment type="caution">
    <text evidence="2">The sequence shown here is derived from an EMBL/GenBank/DDBJ whole genome shotgun (WGS) entry which is preliminary data.</text>
</comment>
<dbReference type="EMBL" id="JAMZFW010000024">
    <property type="protein sequence ID" value="MCP1103377.1"/>
    <property type="molecule type" value="Genomic_DNA"/>
</dbReference>
<dbReference type="SUPFAM" id="SSF55729">
    <property type="entry name" value="Acyl-CoA N-acyltransferases (Nat)"/>
    <property type="match status" value="1"/>
</dbReference>
<accession>A0ABT1EC31</accession>
<gene>
    <name evidence="2" type="ORF">NK125_13295</name>
</gene>
<protein>
    <submittedName>
        <fullName evidence="2">N-acetyltransferase</fullName>
    </submittedName>
</protein>
<sequence length="124" mass="13723">MSVLPQLHNKGIGTKLITQAIEVAKELGYAAILIYGYEGYYQRFGFRHAKEYGISNLEGKYPAAHLVLELTPDSLTDISGKAVESSVYNVDTQKAAAYDSLFPAKEKKVMPSQQVFEKATNSFL</sequence>
<dbReference type="InterPro" id="IPR000182">
    <property type="entry name" value="GNAT_dom"/>
</dbReference>
<reference evidence="2 3" key="1">
    <citation type="journal article" date="2022" name="Genome Biol. Evol.">
        <title>Host diet, physiology and behaviors set the stage for Lachnospiraceae cladogenesis.</title>
        <authorList>
            <person name="Vera-Ponce De Leon A."/>
            <person name="Schneider M."/>
            <person name="Jahnes B.C."/>
            <person name="Sadowski V."/>
            <person name="Camuy-Velez L.A."/>
            <person name="Duan J."/>
            <person name="Sabree Z.L."/>
        </authorList>
    </citation>
    <scope>NUCLEOTIDE SEQUENCE [LARGE SCALE GENOMIC DNA]</scope>
    <source>
        <strain evidence="2 3">PAL113</strain>
    </source>
</reference>
<dbReference type="Pfam" id="PF13508">
    <property type="entry name" value="Acetyltransf_7"/>
    <property type="match status" value="1"/>
</dbReference>
<keyword evidence="3" id="KW-1185">Reference proteome</keyword>
<dbReference type="CDD" id="cd04301">
    <property type="entry name" value="NAT_SF"/>
    <property type="match status" value="1"/>
</dbReference>
<evidence type="ECO:0000259" key="1">
    <source>
        <dbReference type="PROSITE" id="PS51186"/>
    </source>
</evidence>
<organism evidence="2 3">
    <name type="scientific">Aequitasia blattaphilus</name>
    <dbReference type="NCBI Taxonomy" id="2949332"/>
    <lineage>
        <taxon>Bacteria</taxon>
        <taxon>Bacillati</taxon>
        <taxon>Bacillota</taxon>
        <taxon>Clostridia</taxon>
        <taxon>Lachnospirales</taxon>
        <taxon>Lachnospiraceae</taxon>
        <taxon>Aequitasia</taxon>
    </lineage>
</organism>
<evidence type="ECO:0000313" key="3">
    <source>
        <dbReference type="Proteomes" id="UP001523566"/>
    </source>
</evidence>
<dbReference type="Proteomes" id="UP001523566">
    <property type="component" value="Unassembled WGS sequence"/>
</dbReference>
<proteinExistence type="predicted"/>
<evidence type="ECO:0000313" key="2">
    <source>
        <dbReference type="EMBL" id="MCP1103377.1"/>
    </source>
</evidence>
<dbReference type="PROSITE" id="PS51186">
    <property type="entry name" value="GNAT"/>
    <property type="match status" value="1"/>
</dbReference>
<dbReference type="InterPro" id="IPR016181">
    <property type="entry name" value="Acyl_CoA_acyltransferase"/>
</dbReference>
<dbReference type="Gene3D" id="3.40.630.30">
    <property type="match status" value="1"/>
</dbReference>